<dbReference type="Gene3D" id="3.40.1350.10">
    <property type="match status" value="1"/>
</dbReference>
<dbReference type="Proteomes" id="UP000035159">
    <property type="component" value="Chromosome"/>
</dbReference>
<proteinExistence type="predicted"/>
<keyword evidence="1" id="KW-1133">Transmembrane helix</keyword>
<protein>
    <recommendedName>
        <fullName evidence="2">Restriction endonuclease type IV Mrr domain-containing protein</fullName>
    </recommendedName>
</protein>
<reference evidence="3 4" key="1">
    <citation type="submission" date="2015-04" db="EMBL/GenBank/DDBJ databases">
        <title>Complete Genome Sequence of Kosmotoga pacifica SLHLJ1.</title>
        <authorList>
            <person name="Jiang L.J."/>
            <person name="Shao Z.Z."/>
            <person name="Jebbar M."/>
        </authorList>
    </citation>
    <scope>NUCLEOTIDE SEQUENCE [LARGE SCALE GENOMIC DNA]</scope>
    <source>
        <strain evidence="3 4">SLHLJ1</strain>
    </source>
</reference>
<dbReference type="PANTHER" id="PTHR30015">
    <property type="entry name" value="MRR RESTRICTION SYSTEM PROTEIN"/>
    <property type="match status" value="1"/>
</dbReference>
<organism evidence="3 4">
    <name type="scientific">Kosmotoga pacifica</name>
    <dbReference type="NCBI Taxonomy" id="1330330"/>
    <lineage>
        <taxon>Bacteria</taxon>
        <taxon>Thermotogati</taxon>
        <taxon>Thermotogota</taxon>
        <taxon>Thermotogae</taxon>
        <taxon>Kosmotogales</taxon>
        <taxon>Kosmotogaceae</taxon>
        <taxon>Kosmotoga</taxon>
    </lineage>
</organism>
<dbReference type="AlphaFoldDB" id="A0A0G2Z899"/>
<dbReference type="KEGG" id="kpf:IX53_08490"/>
<evidence type="ECO:0000259" key="2">
    <source>
        <dbReference type="Pfam" id="PF04471"/>
    </source>
</evidence>
<dbReference type="Pfam" id="PF04471">
    <property type="entry name" value="Mrr_cat"/>
    <property type="match status" value="1"/>
</dbReference>
<dbReference type="GO" id="GO:0015666">
    <property type="term" value="F:restriction endodeoxyribonuclease activity"/>
    <property type="evidence" value="ECO:0007669"/>
    <property type="project" value="TreeGrafter"/>
</dbReference>
<sequence>MLTDIDFASLSRYLLIYAVPPIVVALIALVYVFTRKRRAKMALKSMLLVDNLSGKDFERFLLFLFKRLGYKARLTRRGKDQGADLVIKKWIFWTAVQAKRYNGSVGNFAVQEVYASRKIYNCRKAMVVTNRTFTREARELAEKNKVTLWDREKLLKAMTKAGITPKMVGRIVTRRKD</sequence>
<dbReference type="InterPro" id="IPR011335">
    <property type="entry name" value="Restrct_endonuc-II-like"/>
</dbReference>
<name>A0A0G2Z899_9BACT</name>
<dbReference type="PANTHER" id="PTHR30015:SF6">
    <property type="entry name" value="SLL1429 PROTEIN"/>
    <property type="match status" value="1"/>
</dbReference>
<feature type="domain" description="Restriction endonuclease type IV Mrr" evidence="2">
    <location>
        <begin position="50"/>
        <end position="158"/>
    </location>
</feature>
<dbReference type="GO" id="GO:0009307">
    <property type="term" value="P:DNA restriction-modification system"/>
    <property type="evidence" value="ECO:0007669"/>
    <property type="project" value="InterPro"/>
</dbReference>
<dbReference type="InterPro" id="IPR052906">
    <property type="entry name" value="Type_IV_Methyl-Rstrct_Enzyme"/>
</dbReference>
<evidence type="ECO:0000256" key="1">
    <source>
        <dbReference type="SAM" id="Phobius"/>
    </source>
</evidence>
<dbReference type="InterPro" id="IPR011856">
    <property type="entry name" value="tRNA_endonuc-like_dom_sf"/>
</dbReference>
<dbReference type="OrthoDB" id="149587at2"/>
<evidence type="ECO:0000313" key="3">
    <source>
        <dbReference type="EMBL" id="AKI97840.1"/>
    </source>
</evidence>
<dbReference type="EMBL" id="CP011232">
    <property type="protein sequence ID" value="AKI97840.1"/>
    <property type="molecule type" value="Genomic_DNA"/>
</dbReference>
<evidence type="ECO:0000313" key="4">
    <source>
        <dbReference type="Proteomes" id="UP000035159"/>
    </source>
</evidence>
<keyword evidence="1" id="KW-0812">Transmembrane</keyword>
<dbReference type="RefSeq" id="WP_047754975.1">
    <property type="nucleotide sequence ID" value="NZ_CAJUHA010000005.1"/>
</dbReference>
<feature type="transmembrane region" description="Helical" evidence="1">
    <location>
        <begin position="12"/>
        <end position="34"/>
    </location>
</feature>
<gene>
    <name evidence="3" type="ORF">IX53_08490</name>
</gene>
<accession>A0A0G2Z899</accession>
<dbReference type="PATRIC" id="fig|1330330.3.peg.1726"/>
<dbReference type="SUPFAM" id="SSF52980">
    <property type="entry name" value="Restriction endonuclease-like"/>
    <property type="match status" value="1"/>
</dbReference>
<dbReference type="GO" id="GO:0003677">
    <property type="term" value="F:DNA binding"/>
    <property type="evidence" value="ECO:0007669"/>
    <property type="project" value="InterPro"/>
</dbReference>
<keyword evidence="4" id="KW-1185">Reference proteome</keyword>
<keyword evidence="1" id="KW-0472">Membrane</keyword>
<dbReference type="InterPro" id="IPR007560">
    <property type="entry name" value="Restrct_endonuc_IV_Mrr"/>
</dbReference>